<feature type="domain" description="Amidohydrolase-related" evidence="2">
    <location>
        <begin position="5"/>
        <end position="328"/>
    </location>
</feature>
<dbReference type="Pfam" id="PF04909">
    <property type="entry name" value="Amidohydro_2"/>
    <property type="match status" value="1"/>
</dbReference>
<dbReference type="GO" id="GO:0005737">
    <property type="term" value="C:cytoplasm"/>
    <property type="evidence" value="ECO:0007669"/>
    <property type="project" value="TreeGrafter"/>
</dbReference>
<evidence type="ECO:0000313" key="4">
    <source>
        <dbReference type="Proteomes" id="UP000282515"/>
    </source>
</evidence>
<dbReference type="InterPro" id="IPR006680">
    <property type="entry name" value="Amidohydro-rel"/>
</dbReference>
<dbReference type="GO" id="GO:0016787">
    <property type="term" value="F:hydrolase activity"/>
    <property type="evidence" value="ECO:0007669"/>
    <property type="project" value="UniProtKB-KW"/>
</dbReference>
<dbReference type="AlphaFoldDB" id="A0A3L8PRT6"/>
<dbReference type="Gene3D" id="3.20.20.140">
    <property type="entry name" value="Metal-dependent hydrolases"/>
    <property type="match status" value="1"/>
</dbReference>
<dbReference type="RefSeq" id="WP_121792771.1">
    <property type="nucleotide sequence ID" value="NZ_RDBF01000001.1"/>
</dbReference>
<evidence type="ECO:0000256" key="1">
    <source>
        <dbReference type="ARBA" id="ARBA00023239"/>
    </source>
</evidence>
<keyword evidence="1" id="KW-0456">Lyase</keyword>
<dbReference type="PANTHER" id="PTHR21240:SF28">
    <property type="entry name" value="ISO-OROTATE DECARBOXYLASE (EUROFUNG)"/>
    <property type="match status" value="1"/>
</dbReference>
<accession>A0A3L8PRT6</accession>
<evidence type="ECO:0000313" key="3">
    <source>
        <dbReference type="EMBL" id="RLV57363.1"/>
    </source>
</evidence>
<proteinExistence type="predicted"/>
<gene>
    <name evidence="3" type="ORF">D9V41_01630</name>
</gene>
<dbReference type="GO" id="GO:0019748">
    <property type="term" value="P:secondary metabolic process"/>
    <property type="evidence" value="ECO:0007669"/>
    <property type="project" value="TreeGrafter"/>
</dbReference>
<sequence length="337" mass="37446">MADLIDIHAHHYPETYLEACRRPDSGFETYVRDDGRLVVKQDGAVALAAPQPMPSLEQRLTAMDAAGIGLQVLSVSAPNVYQFPRQWRASLTSDINDEIAAMADASNGRLLTLASLPLPDVDVALDELDRALKLPGVAGIMLTTTIARQTLDAPQFVPLLEELSRREVLVLVHPTTGCSTEGVREYALALGLDFLAETTNCIARLVYSGRFEQYPGIRWVFSHLGGTTPFLIHRFDNYFQQFPECREHIDRPPSQILERVYFDTVTTHVPAMRCALDTFDVGQFVFGTDYPHVPGGLGRFTQTLAAAQLSDEDYARIGWGTATDLLRLPERGRTRRS</sequence>
<keyword evidence="3" id="KW-0378">Hydrolase</keyword>
<keyword evidence="4" id="KW-1185">Reference proteome</keyword>
<dbReference type="Proteomes" id="UP000282515">
    <property type="component" value="Unassembled WGS sequence"/>
</dbReference>
<dbReference type="InterPro" id="IPR032465">
    <property type="entry name" value="ACMSD"/>
</dbReference>
<dbReference type="GO" id="GO:0016831">
    <property type="term" value="F:carboxy-lyase activity"/>
    <property type="evidence" value="ECO:0007669"/>
    <property type="project" value="InterPro"/>
</dbReference>
<protein>
    <submittedName>
        <fullName evidence="3">Amidohydrolase</fullName>
    </submittedName>
</protein>
<organism evidence="3 4">
    <name type="scientific">Aeromicrobium phragmitis</name>
    <dbReference type="NCBI Taxonomy" id="2478914"/>
    <lineage>
        <taxon>Bacteria</taxon>
        <taxon>Bacillati</taxon>
        <taxon>Actinomycetota</taxon>
        <taxon>Actinomycetes</taxon>
        <taxon>Propionibacteriales</taxon>
        <taxon>Nocardioidaceae</taxon>
        <taxon>Aeromicrobium</taxon>
    </lineage>
</organism>
<reference evidence="3 4" key="1">
    <citation type="submission" date="2018-10" db="EMBL/GenBank/DDBJ databases">
        <title>Aeromicrobium sp. 9W16Y-2 whole genome shotgun sequence.</title>
        <authorList>
            <person name="Li F."/>
        </authorList>
    </citation>
    <scope>NUCLEOTIDE SEQUENCE [LARGE SCALE GENOMIC DNA]</scope>
    <source>
        <strain evidence="3 4">9W16Y-2</strain>
    </source>
</reference>
<comment type="caution">
    <text evidence="3">The sequence shown here is derived from an EMBL/GenBank/DDBJ whole genome shotgun (WGS) entry which is preliminary data.</text>
</comment>
<evidence type="ECO:0000259" key="2">
    <source>
        <dbReference type="Pfam" id="PF04909"/>
    </source>
</evidence>
<name>A0A3L8PRT6_9ACTN</name>
<dbReference type="EMBL" id="RDBF01000001">
    <property type="protein sequence ID" value="RLV57363.1"/>
    <property type="molecule type" value="Genomic_DNA"/>
</dbReference>
<dbReference type="SUPFAM" id="SSF51556">
    <property type="entry name" value="Metallo-dependent hydrolases"/>
    <property type="match status" value="1"/>
</dbReference>
<dbReference type="OrthoDB" id="149172at2"/>
<dbReference type="InterPro" id="IPR032466">
    <property type="entry name" value="Metal_Hydrolase"/>
</dbReference>
<dbReference type="PANTHER" id="PTHR21240">
    <property type="entry name" value="2-AMINO-3-CARBOXYLMUCONATE-6-SEMIALDEHYDE DECARBOXYLASE"/>
    <property type="match status" value="1"/>
</dbReference>